<feature type="binding site" evidence="2">
    <location>
        <position position="55"/>
    </location>
    <ligand>
        <name>Mg(2+)</name>
        <dbReference type="ChEBI" id="CHEBI:18420"/>
        <label>1</label>
    </ligand>
</feature>
<dbReference type="EMBL" id="CACSII010000001">
    <property type="protein sequence ID" value="CAA0082142.1"/>
    <property type="molecule type" value="Genomic_DNA"/>
</dbReference>
<sequence length="330" mass="34645">MMVAAMGEFAIIEQYFARSARQLLQQHPQTYLHQGIGDDCAVVGSIAGHQVFSVDTSIAGRHFPVDADPADIGFRALNVAVSDLAAMGAEPLWFTLALALPDADEQWLQAFANGLFQAASEAPIMLVGGDTTRLPAGAPLTISVQVHGHVTQGTPLLRSGAQLGDTIYASGTLGDAGAGLSLATTGLVVPNETDRQTLLQAYLRPQPQLVLGQQLIGRASSCVDISDGLLADLQHILDASSVGATINLASLPLSGALTRVMPRHEAEQLALIAGDDYQLCFTSALSPHQLGLENVTAIGRITEGKGLRVLDASGEQVQQDAVGFNHFDTH</sequence>
<feature type="binding site" evidence="2">
    <location>
        <position position="130"/>
    </location>
    <ligand>
        <name>Mg(2+)</name>
        <dbReference type="ChEBI" id="CHEBI:18420"/>
        <label>1</label>
    </ligand>
</feature>
<dbReference type="InterPro" id="IPR010918">
    <property type="entry name" value="PurM-like_C_dom"/>
</dbReference>
<protein>
    <recommendedName>
        <fullName evidence="2">Thiamine-monophosphate kinase</fullName>
        <shortName evidence="2">TMP kinase</shortName>
        <shortName evidence="2">Thiamine-phosphate kinase</shortName>
        <ecNumber evidence="2">2.7.4.16</ecNumber>
    </recommendedName>
</protein>
<accession>A0A5S9N260</accession>
<dbReference type="InterPro" id="IPR036921">
    <property type="entry name" value="PurM-like_N_sf"/>
</dbReference>
<dbReference type="Pfam" id="PF00586">
    <property type="entry name" value="AIRS"/>
    <property type="match status" value="1"/>
</dbReference>
<dbReference type="InterPro" id="IPR036676">
    <property type="entry name" value="PurM-like_C_sf"/>
</dbReference>
<reference evidence="5 6" key="1">
    <citation type="submission" date="2019-11" db="EMBL/GenBank/DDBJ databases">
        <authorList>
            <person name="Holert J."/>
        </authorList>
    </citation>
    <scope>NUCLEOTIDE SEQUENCE [LARGE SCALE GENOMIC DNA]</scope>
    <source>
        <strain evidence="5">BC5_2</strain>
    </source>
</reference>
<feature type="domain" description="PurM-like C-terminal" evidence="4">
    <location>
        <begin position="164"/>
        <end position="309"/>
    </location>
</feature>
<evidence type="ECO:0000313" key="5">
    <source>
        <dbReference type="EMBL" id="CAA0082142.1"/>
    </source>
</evidence>
<evidence type="ECO:0000256" key="1">
    <source>
        <dbReference type="ARBA" id="ARBA00022977"/>
    </source>
</evidence>
<keyword evidence="2" id="KW-0460">Magnesium</keyword>
<keyword evidence="2 5" id="KW-0808">Transferase</keyword>
<evidence type="ECO:0000259" key="4">
    <source>
        <dbReference type="Pfam" id="PF02769"/>
    </source>
</evidence>
<dbReference type="AlphaFoldDB" id="A0A5S9N260"/>
<keyword evidence="2" id="KW-0067">ATP-binding</keyword>
<dbReference type="InterPro" id="IPR006283">
    <property type="entry name" value="ThiL-like"/>
</dbReference>
<feature type="binding site" evidence="2">
    <location>
        <position position="83"/>
    </location>
    <ligand>
        <name>Mg(2+)</name>
        <dbReference type="ChEBI" id="CHEBI:18420"/>
        <label>4</label>
    </ligand>
</feature>
<feature type="binding site" evidence="2">
    <location>
        <position position="39"/>
    </location>
    <ligand>
        <name>Mg(2+)</name>
        <dbReference type="ChEBI" id="CHEBI:18420"/>
        <label>4</label>
    </ligand>
</feature>
<feature type="binding site" evidence="2">
    <location>
        <position position="324"/>
    </location>
    <ligand>
        <name>substrate</name>
    </ligand>
</feature>
<dbReference type="InterPro" id="IPR016188">
    <property type="entry name" value="PurM-like_N"/>
</dbReference>
<dbReference type="CDD" id="cd02194">
    <property type="entry name" value="ThiL"/>
    <property type="match status" value="1"/>
</dbReference>
<dbReference type="HAMAP" id="MF_02128">
    <property type="entry name" value="TMP_kinase"/>
    <property type="match status" value="1"/>
</dbReference>
<evidence type="ECO:0000313" key="6">
    <source>
        <dbReference type="Proteomes" id="UP000434580"/>
    </source>
</evidence>
<dbReference type="PIRSF" id="PIRSF005303">
    <property type="entry name" value="Thiam_monoph_kin"/>
    <property type="match status" value="1"/>
</dbReference>
<dbReference type="Gene3D" id="3.30.1330.10">
    <property type="entry name" value="PurM-like, N-terminal domain"/>
    <property type="match status" value="1"/>
</dbReference>
<feature type="binding site" evidence="2">
    <location>
        <position position="224"/>
    </location>
    <ligand>
        <name>Mg(2+)</name>
        <dbReference type="ChEBI" id="CHEBI:18420"/>
        <label>3</label>
    </ligand>
</feature>
<keyword evidence="1 2" id="KW-0784">Thiamine biosynthesis</keyword>
<feature type="binding site" evidence="2">
    <location>
        <position position="62"/>
    </location>
    <ligand>
        <name>substrate</name>
    </ligand>
</feature>
<comment type="caution">
    <text evidence="2">Lacks conserved residue(s) required for the propagation of feature annotation.</text>
</comment>
<feature type="binding site" evidence="2">
    <location>
        <position position="55"/>
    </location>
    <ligand>
        <name>Mg(2+)</name>
        <dbReference type="ChEBI" id="CHEBI:18420"/>
        <label>2</label>
    </ligand>
</feature>
<dbReference type="GO" id="GO:0000287">
    <property type="term" value="F:magnesium ion binding"/>
    <property type="evidence" value="ECO:0007669"/>
    <property type="project" value="UniProtKB-UniRule"/>
</dbReference>
<feature type="binding site" evidence="2">
    <location>
        <position position="83"/>
    </location>
    <ligand>
        <name>Mg(2+)</name>
        <dbReference type="ChEBI" id="CHEBI:18420"/>
        <label>3</label>
    </ligand>
</feature>
<dbReference type="UniPathway" id="UPA00060">
    <property type="reaction ID" value="UER00142"/>
</dbReference>
<dbReference type="Proteomes" id="UP000434580">
    <property type="component" value="Unassembled WGS sequence"/>
</dbReference>
<name>A0A5S9N260_9GAMM</name>
<dbReference type="PANTHER" id="PTHR30270">
    <property type="entry name" value="THIAMINE-MONOPHOSPHATE KINASE"/>
    <property type="match status" value="1"/>
</dbReference>
<dbReference type="NCBIfam" id="TIGR01379">
    <property type="entry name" value="thiL"/>
    <property type="match status" value="1"/>
</dbReference>
<proteinExistence type="inferred from homology"/>
<comment type="function">
    <text evidence="2">Catalyzes the ATP-dependent phosphorylation of thiamine-monophosphate (TMP) to form thiamine-pyrophosphate (TPP), the active form of vitamin B1.</text>
</comment>
<keyword evidence="2 5" id="KW-0418">Kinase</keyword>
<dbReference type="GO" id="GO:0009030">
    <property type="term" value="F:thiamine-phosphate kinase activity"/>
    <property type="evidence" value="ECO:0007669"/>
    <property type="project" value="UniProtKB-UniRule"/>
</dbReference>
<feature type="binding site" evidence="2">
    <location>
        <position position="39"/>
    </location>
    <ligand>
        <name>Mg(2+)</name>
        <dbReference type="ChEBI" id="CHEBI:18420"/>
        <label>3</label>
    </ligand>
</feature>
<dbReference type="Gene3D" id="3.90.650.10">
    <property type="entry name" value="PurM-like C-terminal domain"/>
    <property type="match status" value="1"/>
</dbReference>
<feature type="binding site" evidence="2">
    <location>
        <position position="83"/>
    </location>
    <ligand>
        <name>Mg(2+)</name>
        <dbReference type="ChEBI" id="CHEBI:18420"/>
        <label>2</label>
    </ligand>
</feature>
<dbReference type="GO" id="GO:0005524">
    <property type="term" value="F:ATP binding"/>
    <property type="evidence" value="ECO:0007669"/>
    <property type="project" value="UniProtKB-UniRule"/>
</dbReference>
<feature type="binding site" evidence="2">
    <location>
        <position position="227"/>
    </location>
    <ligand>
        <name>Mg(2+)</name>
        <dbReference type="ChEBI" id="CHEBI:18420"/>
        <label>5</label>
    </ligand>
</feature>
<comment type="pathway">
    <text evidence="2">Cofactor biosynthesis; thiamine diphosphate biosynthesis; thiamine diphosphate from thiamine phosphate: step 1/1.</text>
</comment>
<dbReference type="SUPFAM" id="SSF56042">
    <property type="entry name" value="PurM C-terminal domain-like"/>
    <property type="match status" value="1"/>
</dbReference>
<dbReference type="SUPFAM" id="SSF55326">
    <property type="entry name" value="PurM N-terminal domain-like"/>
    <property type="match status" value="1"/>
</dbReference>
<feature type="binding site" evidence="2">
    <location>
        <position position="53"/>
    </location>
    <ligand>
        <name>Mg(2+)</name>
        <dbReference type="ChEBI" id="CHEBI:18420"/>
        <label>4</label>
    </ligand>
</feature>
<dbReference type="GO" id="GO:0009228">
    <property type="term" value="P:thiamine biosynthetic process"/>
    <property type="evidence" value="ECO:0007669"/>
    <property type="project" value="UniProtKB-KW"/>
</dbReference>
<evidence type="ECO:0000256" key="2">
    <source>
        <dbReference type="HAMAP-Rule" id="MF_02128"/>
    </source>
</evidence>
<dbReference type="EC" id="2.7.4.16" evidence="2"/>
<feature type="domain" description="PurM-like N-terminal" evidence="3">
    <location>
        <begin position="37"/>
        <end position="150"/>
    </location>
</feature>
<feature type="binding site" evidence="2">
    <location>
        <position position="226"/>
    </location>
    <ligand>
        <name>ATP</name>
        <dbReference type="ChEBI" id="CHEBI:30616"/>
    </ligand>
</feature>
<comment type="miscellaneous">
    <text evidence="2">Reaction mechanism of ThiL seems to utilize a direct, inline transfer of the gamma-phosphate of ATP to TMP rather than a phosphorylated enzyme intermediate.</text>
</comment>
<dbReference type="Pfam" id="PF02769">
    <property type="entry name" value="AIRS_C"/>
    <property type="match status" value="1"/>
</dbReference>
<evidence type="ECO:0000259" key="3">
    <source>
        <dbReference type="Pfam" id="PF00586"/>
    </source>
</evidence>
<dbReference type="GO" id="GO:0009229">
    <property type="term" value="P:thiamine diphosphate biosynthetic process"/>
    <property type="evidence" value="ECO:0007669"/>
    <property type="project" value="UniProtKB-UniRule"/>
</dbReference>
<comment type="catalytic activity">
    <reaction evidence="2">
        <text>thiamine phosphate + ATP = thiamine diphosphate + ADP</text>
        <dbReference type="Rhea" id="RHEA:15913"/>
        <dbReference type="ChEBI" id="CHEBI:30616"/>
        <dbReference type="ChEBI" id="CHEBI:37575"/>
        <dbReference type="ChEBI" id="CHEBI:58937"/>
        <dbReference type="ChEBI" id="CHEBI:456216"/>
        <dbReference type="EC" id="2.7.4.16"/>
    </reaction>
</comment>
<dbReference type="OrthoDB" id="9802811at2"/>
<keyword evidence="2" id="KW-0479">Metal-binding</keyword>
<comment type="similarity">
    <text evidence="2">Belongs to the thiamine-monophosphate kinase family.</text>
</comment>
<keyword evidence="2" id="KW-0547">Nucleotide-binding</keyword>
<organism evidence="5 6">
    <name type="scientific">BD1-7 clade bacterium</name>
    <dbReference type="NCBI Taxonomy" id="2029982"/>
    <lineage>
        <taxon>Bacteria</taxon>
        <taxon>Pseudomonadati</taxon>
        <taxon>Pseudomonadota</taxon>
        <taxon>Gammaproteobacteria</taxon>
        <taxon>Cellvibrionales</taxon>
        <taxon>Spongiibacteraceae</taxon>
        <taxon>BD1-7 clade</taxon>
    </lineage>
</organism>
<dbReference type="PANTHER" id="PTHR30270:SF0">
    <property type="entry name" value="THIAMINE-MONOPHOSPHATE KINASE"/>
    <property type="match status" value="1"/>
</dbReference>
<feature type="binding site" evidence="2">
    <location>
        <position position="275"/>
    </location>
    <ligand>
        <name>substrate</name>
    </ligand>
</feature>
<feature type="binding site" evidence="2">
    <location>
        <begin position="129"/>
        <end position="130"/>
    </location>
    <ligand>
        <name>ATP</name>
        <dbReference type="ChEBI" id="CHEBI:30616"/>
    </ligand>
</feature>
<gene>
    <name evidence="2 5" type="primary">thiL</name>
    <name evidence="5" type="ORF">DPBNPPHM_00424</name>
</gene>
<feature type="binding site" evidence="2">
    <location>
        <position position="158"/>
    </location>
    <ligand>
        <name>ATP</name>
        <dbReference type="ChEBI" id="CHEBI:30616"/>
    </ligand>
</feature>